<evidence type="ECO:0000256" key="6">
    <source>
        <dbReference type="ARBA" id="ARBA00022679"/>
    </source>
</evidence>
<evidence type="ECO:0000256" key="4">
    <source>
        <dbReference type="ARBA" id="ARBA00011927"/>
    </source>
</evidence>
<dbReference type="SUPFAM" id="SSF53790">
    <property type="entry name" value="Tetrapyrrole methylase"/>
    <property type="match status" value="1"/>
</dbReference>
<dbReference type="InterPro" id="IPR004551">
    <property type="entry name" value="Dphthn_synthase"/>
</dbReference>
<comment type="similarity">
    <text evidence="3">Belongs to the diphthine synthase family.</text>
</comment>
<organism evidence="10 11">
    <name type="scientific">Nesidiocoris tenuis</name>
    <dbReference type="NCBI Taxonomy" id="355587"/>
    <lineage>
        <taxon>Eukaryota</taxon>
        <taxon>Metazoa</taxon>
        <taxon>Ecdysozoa</taxon>
        <taxon>Arthropoda</taxon>
        <taxon>Hexapoda</taxon>
        <taxon>Insecta</taxon>
        <taxon>Pterygota</taxon>
        <taxon>Neoptera</taxon>
        <taxon>Paraneoptera</taxon>
        <taxon>Hemiptera</taxon>
        <taxon>Heteroptera</taxon>
        <taxon>Panheteroptera</taxon>
        <taxon>Cimicomorpha</taxon>
        <taxon>Miridae</taxon>
        <taxon>Dicyphina</taxon>
        <taxon>Nesidiocoris</taxon>
    </lineage>
</organism>
<evidence type="ECO:0000313" key="10">
    <source>
        <dbReference type="EMBL" id="CAB0015594.1"/>
    </source>
</evidence>
<dbReference type="FunFam" id="3.30.950.10:FF:000004">
    <property type="entry name" value="Diphthine synthase putative"/>
    <property type="match status" value="1"/>
</dbReference>
<dbReference type="NCBIfam" id="TIGR00522">
    <property type="entry name" value="dph5"/>
    <property type="match status" value="1"/>
</dbReference>
<evidence type="ECO:0000256" key="3">
    <source>
        <dbReference type="ARBA" id="ARBA00006729"/>
    </source>
</evidence>
<comment type="catalytic activity">
    <reaction evidence="8">
        <text>2-[(3S)-amino-3-carboxypropyl]-L-histidyl-[translation elongation factor 2] + 4 S-adenosyl-L-methionine = diphthine methyl ester-[translation elongation factor 2] + 4 S-adenosyl-L-homocysteine + 3 H(+)</text>
        <dbReference type="Rhea" id="RHEA:42652"/>
        <dbReference type="Rhea" id="RHEA-COMP:9749"/>
        <dbReference type="Rhea" id="RHEA-COMP:10173"/>
        <dbReference type="ChEBI" id="CHEBI:15378"/>
        <dbReference type="ChEBI" id="CHEBI:57856"/>
        <dbReference type="ChEBI" id="CHEBI:59789"/>
        <dbReference type="ChEBI" id="CHEBI:73995"/>
        <dbReference type="ChEBI" id="CHEBI:79005"/>
        <dbReference type="EC" id="2.1.1.314"/>
    </reaction>
</comment>
<evidence type="ECO:0000256" key="1">
    <source>
        <dbReference type="ARBA" id="ARBA00004006"/>
    </source>
</evidence>
<dbReference type="EC" id="2.1.1.314" evidence="4"/>
<evidence type="ECO:0000256" key="7">
    <source>
        <dbReference type="ARBA" id="ARBA00022691"/>
    </source>
</evidence>
<dbReference type="Pfam" id="PF00590">
    <property type="entry name" value="TP_methylase"/>
    <property type="match status" value="1"/>
</dbReference>
<dbReference type="EMBL" id="CADCXU010029253">
    <property type="protein sequence ID" value="CAB0015594.1"/>
    <property type="molecule type" value="Genomic_DNA"/>
</dbReference>
<comment type="function">
    <text evidence="1">S-adenosyl-L-methionine-dependent methyltransferase that catalyzes four methylations of the modified target histidine residue in translation elongation factor 2 (EF-2), to form an intermediate called diphthine methyl ester. The four successive methylation reactions represent the second step of diphthamide biosynthesis.</text>
</comment>
<name>A0A6H5HCV4_9HEMI</name>
<accession>A0A6H5HCV4</accession>
<dbReference type="GO" id="GO:0032259">
    <property type="term" value="P:methylation"/>
    <property type="evidence" value="ECO:0007669"/>
    <property type="project" value="UniProtKB-KW"/>
</dbReference>
<reference evidence="10 11" key="1">
    <citation type="submission" date="2020-02" db="EMBL/GenBank/DDBJ databases">
        <authorList>
            <person name="Ferguson B K."/>
        </authorList>
    </citation>
    <scope>NUCLEOTIDE SEQUENCE [LARGE SCALE GENOMIC DNA]</scope>
</reference>
<dbReference type="PANTHER" id="PTHR10882">
    <property type="entry name" value="DIPHTHINE SYNTHASE"/>
    <property type="match status" value="1"/>
</dbReference>
<dbReference type="PANTHER" id="PTHR10882:SF0">
    <property type="entry name" value="DIPHTHINE METHYL ESTER SYNTHASE"/>
    <property type="match status" value="1"/>
</dbReference>
<dbReference type="InterPro" id="IPR014776">
    <property type="entry name" value="4pyrrole_Mease_sub2"/>
</dbReference>
<dbReference type="InterPro" id="IPR014777">
    <property type="entry name" value="4pyrrole_Mease_sub1"/>
</dbReference>
<dbReference type="AlphaFoldDB" id="A0A6H5HCV4"/>
<evidence type="ECO:0000313" key="11">
    <source>
        <dbReference type="Proteomes" id="UP000479000"/>
    </source>
</evidence>
<dbReference type="Gene3D" id="3.40.1010.10">
    <property type="entry name" value="Cobalt-precorrin-4 Transmethylase, Domain 1"/>
    <property type="match status" value="1"/>
</dbReference>
<dbReference type="InterPro" id="IPR000878">
    <property type="entry name" value="4pyrrol_Mease"/>
</dbReference>
<dbReference type="GO" id="GO:0017183">
    <property type="term" value="P:protein histidyl modification to diphthamide"/>
    <property type="evidence" value="ECO:0007669"/>
    <property type="project" value="UniProtKB-UniPathway"/>
</dbReference>
<dbReference type="CDD" id="cd11647">
    <property type="entry name" value="DHP5_DphB"/>
    <property type="match status" value="1"/>
</dbReference>
<sequence>MSFVPAITRPSTNRPKHKDTPRWEWLLRKAVRAKALRLLIWTININISSTITYNKEIFTLTAIEIWIFPHYSQRGQMLWWISEKINIVVEGTSMSMKHRCQRFIDVEGHMNVNVKETSISTKHRCRKNIDVDKTSMLKKHSCRKNSMSKKHRCQRTIDVEKIVVEDTSSYHQLSSGHRRLRLMGGPDTASTDITVQGLEIVKNASRVYLESYTSILTVGKHVLEEFYGREVIVADRDMVETGSDSILAEAADKDIALLVVGDPFSATTHTDIALRARQLGIRVRVVHNASIMNAIGCCGLQLYRFGETVSIPFWTESWKPDSFYEKIANNKLRGLHTLCLLDIKVKEPTLESMCKKKKEYMPPMFMTVSQAASQLLQICSSKKDSGLTDLPIDDNTEAVGVARVGCDAQRIVRLTLKEMATFDLGPPLHSLVIVGQLDHMEDEYLSAFSE</sequence>
<evidence type="ECO:0000256" key="8">
    <source>
        <dbReference type="ARBA" id="ARBA00048752"/>
    </source>
</evidence>
<dbReference type="InterPro" id="IPR035996">
    <property type="entry name" value="4pyrrol_Methylase_sf"/>
</dbReference>
<proteinExistence type="inferred from homology"/>
<keyword evidence="6" id="KW-0808">Transferase</keyword>
<evidence type="ECO:0000256" key="2">
    <source>
        <dbReference type="ARBA" id="ARBA00005156"/>
    </source>
</evidence>
<dbReference type="Proteomes" id="UP000479000">
    <property type="component" value="Unassembled WGS sequence"/>
</dbReference>
<protein>
    <recommendedName>
        <fullName evidence="4">diphthine methyl ester synthase</fullName>
        <ecNumber evidence="4">2.1.1.314</ecNumber>
    </recommendedName>
</protein>
<gene>
    <name evidence="10" type="ORF">NTEN_LOCUS19934</name>
</gene>
<dbReference type="UniPathway" id="UPA00559"/>
<keyword evidence="7" id="KW-0949">S-adenosyl-L-methionine</keyword>
<comment type="pathway">
    <text evidence="2">Protein modification; peptidyl-diphthamide biosynthesis.</text>
</comment>
<feature type="domain" description="Tetrapyrrole methylase" evidence="9">
    <location>
        <begin position="191"/>
        <end position="419"/>
    </location>
</feature>
<evidence type="ECO:0000259" key="9">
    <source>
        <dbReference type="Pfam" id="PF00590"/>
    </source>
</evidence>
<keyword evidence="5" id="KW-0489">Methyltransferase</keyword>
<dbReference type="GO" id="GO:0141133">
    <property type="term" value="F:diphthine methyl ester synthase activity"/>
    <property type="evidence" value="ECO:0007669"/>
    <property type="project" value="UniProtKB-EC"/>
</dbReference>
<dbReference type="OrthoDB" id="2516at2759"/>
<dbReference type="Gene3D" id="3.30.950.10">
    <property type="entry name" value="Methyltransferase, Cobalt-precorrin-4 Transmethylase, Domain 2"/>
    <property type="match status" value="1"/>
</dbReference>
<keyword evidence="11" id="KW-1185">Reference proteome</keyword>
<evidence type="ECO:0000256" key="5">
    <source>
        <dbReference type="ARBA" id="ARBA00022603"/>
    </source>
</evidence>